<dbReference type="GeneID" id="70225966"/>
<feature type="region of interest" description="Disordered" evidence="3">
    <location>
        <begin position="19"/>
        <end position="54"/>
    </location>
</feature>
<name>A0A9P9GKU7_FUSRE</name>
<dbReference type="EMBL" id="JAGMUX010000014">
    <property type="protein sequence ID" value="KAH7240377.1"/>
    <property type="molecule type" value="Genomic_DNA"/>
</dbReference>
<gene>
    <name evidence="4" type="ORF">BKA55DRAFT_596938</name>
</gene>
<dbReference type="AlphaFoldDB" id="A0A9P9GKU7"/>
<organism evidence="4 5">
    <name type="scientific">Fusarium redolens</name>
    <dbReference type="NCBI Taxonomy" id="48865"/>
    <lineage>
        <taxon>Eukaryota</taxon>
        <taxon>Fungi</taxon>
        <taxon>Dikarya</taxon>
        <taxon>Ascomycota</taxon>
        <taxon>Pezizomycotina</taxon>
        <taxon>Sordariomycetes</taxon>
        <taxon>Hypocreomycetidae</taxon>
        <taxon>Hypocreales</taxon>
        <taxon>Nectriaceae</taxon>
        <taxon>Fusarium</taxon>
        <taxon>Fusarium redolens species complex</taxon>
    </lineage>
</organism>
<dbReference type="PANTHER" id="PTHR37534">
    <property type="entry name" value="TRANSCRIPTIONAL ACTIVATOR PROTEIN UGA3"/>
    <property type="match status" value="1"/>
</dbReference>
<keyword evidence="5" id="KW-1185">Reference proteome</keyword>
<sequence>MAVLDVKCDQRRPGCKRCEDAGSSCPGYKSVSSKRRPTAPGSGESCSSSTLHMNEGDSIDITTSTLDPLLLFPHFGDPSPMPFPAALSDSGFLGLEDDAAISQWPFPNLDSSQVVTIPDDPAFTDESPIDKTGEWNGQRTEMSGRDRPLDMSWLRDEIQQPCTDLNTVSFSAEPYSTEVPGNYLSLTPPRQLGNLPTALSDFFIREVIPLYCAWDSQTNLMRVVAESAWQSSKVLYHTMQSMSAACLTSVFPELSTTAIQERLIALQCLDEDEPSSAEYVEARLLATVLLCHTASWHDPGNLAKERYHLTQRRVLEWSSAAGTQSKPMVKFFQTAVDYWGTLLSFFTDVSGIPYPNPLVGPSEPSNQSVLHPFVGMAGETVKTLTDVGNLVSQYRSRASSIRFITEDDMNFFKKKIREARCLEKRLLAYTPADTSKIQDTGDPRTTLGHLAKIDEAYRCVGLLQIYRVFSDLLAERYNPWDANHIYSARPPSKAPSKAEKDYWLTNLALYTLELLRDIPFESRSRCIQPLILVAISSELRRMPQDVTLLATADEESRHEGQSIIELAQARKFVKSRLSAYADVLPLRKVSNILELVTSIWSALDEGELDVYWLDICTRKQLNTLIG</sequence>
<dbReference type="GO" id="GO:0045944">
    <property type="term" value="P:positive regulation of transcription by RNA polymerase II"/>
    <property type="evidence" value="ECO:0007669"/>
    <property type="project" value="TreeGrafter"/>
</dbReference>
<feature type="region of interest" description="Disordered" evidence="3">
    <location>
        <begin position="123"/>
        <end position="145"/>
    </location>
</feature>
<evidence type="ECO:0000256" key="1">
    <source>
        <dbReference type="ARBA" id="ARBA00004123"/>
    </source>
</evidence>
<dbReference type="GO" id="GO:0005634">
    <property type="term" value="C:nucleus"/>
    <property type="evidence" value="ECO:0007669"/>
    <property type="project" value="UniProtKB-SubCell"/>
</dbReference>
<evidence type="ECO:0000256" key="2">
    <source>
        <dbReference type="ARBA" id="ARBA00023242"/>
    </source>
</evidence>
<accession>A0A9P9GKU7</accession>
<dbReference type="InterPro" id="IPR021858">
    <property type="entry name" value="Fun_TF"/>
</dbReference>
<dbReference type="PANTHER" id="PTHR37534:SF11">
    <property type="entry name" value="ZN(II)2CYS6 TRANSCRIPTION FACTOR (EUROFUNG)"/>
    <property type="match status" value="1"/>
</dbReference>
<proteinExistence type="predicted"/>
<dbReference type="GO" id="GO:0000976">
    <property type="term" value="F:transcription cis-regulatory region binding"/>
    <property type="evidence" value="ECO:0007669"/>
    <property type="project" value="TreeGrafter"/>
</dbReference>
<dbReference type="Pfam" id="PF11951">
    <property type="entry name" value="Fungal_trans_2"/>
    <property type="match status" value="1"/>
</dbReference>
<evidence type="ECO:0000313" key="5">
    <source>
        <dbReference type="Proteomes" id="UP000720189"/>
    </source>
</evidence>
<dbReference type="Proteomes" id="UP000720189">
    <property type="component" value="Unassembled WGS sequence"/>
</dbReference>
<dbReference type="GO" id="GO:0003700">
    <property type="term" value="F:DNA-binding transcription factor activity"/>
    <property type="evidence" value="ECO:0007669"/>
    <property type="project" value="TreeGrafter"/>
</dbReference>
<comment type="caution">
    <text evidence="4">The sequence shown here is derived from an EMBL/GenBank/DDBJ whole genome shotgun (WGS) entry which is preliminary data.</text>
</comment>
<evidence type="ECO:0000313" key="4">
    <source>
        <dbReference type="EMBL" id="KAH7240377.1"/>
    </source>
</evidence>
<comment type="subcellular location">
    <subcellularLocation>
        <location evidence="1">Nucleus</location>
    </subcellularLocation>
</comment>
<evidence type="ECO:0000256" key="3">
    <source>
        <dbReference type="SAM" id="MobiDB-lite"/>
    </source>
</evidence>
<reference evidence="4" key="1">
    <citation type="journal article" date="2021" name="Nat. Commun.">
        <title>Genetic determinants of endophytism in the Arabidopsis root mycobiome.</title>
        <authorList>
            <person name="Mesny F."/>
            <person name="Miyauchi S."/>
            <person name="Thiergart T."/>
            <person name="Pickel B."/>
            <person name="Atanasova L."/>
            <person name="Karlsson M."/>
            <person name="Huettel B."/>
            <person name="Barry K.W."/>
            <person name="Haridas S."/>
            <person name="Chen C."/>
            <person name="Bauer D."/>
            <person name="Andreopoulos W."/>
            <person name="Pangilinan J."/>
            <person name="LaButti K."/>
            <person name="Riley R."/>
            <person name="Lipzen A."/>
            <person name="Clum A."/>
            <person name="Drula E."/>
            <person name="Henrissat B."/>
            <person name="Kohler A."/>
            <person name="Grigoriev I.V."/>
            <person name="Martin F.M."/>
            <person name="Hacquard S."/>
        </authorList>
    </citation>
    <scope>NUCLEOTIDE SEQUENCE</scope>
    <source>
        <strain evidence="4">MPI-CAGE-AT-0023</strain>
    </source>
</reference>
<dbReference type="OrthoDB" id="4835445at2759"/>
<keyword evidence="2" id="KW-0539">Nucleus</keyword>
<protein>
    <submittedName>
        <fullName evidence="4">Fungal-specific transcription factor domain-containing protein</fullName>
    </submittedName>
</protein>
<dbReference type="RefSeq" id="XP_046046171.1">
    <property type="nucleotide sequence ID" value="XM_046196012.1"/>
</dbReference>